<reference evidence="1 2" key="1">
    <citation type="submission" date="2013-08" db="EMBL/GenBank/DDBJ databases">
        <authorList>
            <person name="Weinstock G."/>
            <person name="Sodergren E."/>
            <person name="Wylie T."/>
            <person name="Fulton L."/>
            <person name="Fulton R."/>
            <person name="Fronick C."/>
            <person name="O'Laughlin M."/>
            <person name="Godfrey J."/>
            <person name="Miner T."/>
            <person name="Herter B."/>
            <person name="Appelbaum E."/>
            <person name="Cordes M."/>
            <person name="Lek S."/>
            <person name="Wollam A."/>
            <person name="Pepin K.H."/>
            <person name="Palsikar V.B."/>
            <person name="Mitreva M."/>
            <person name="Wilson R.K."/>
        </authorList>
    </citation>
    <scope>NUCLEOTIDE SEQUENCE [LARGE SCALE GENOMIC DNA]</scope>
    <source>
        <strain evidence="1 2">ATCC 15930</strain>
    </source>
</reference>
<dbReference type="Proteomes" id="UP000027442">
    <property type="component" value="Unassembled WGS sequence"/>
</dbReference>
<proteinExistence type="predicted"/>
<keyword evidence="2" id="KW-1185">Reference proteome</keyword>
<gene>
    <name evidence="1" type="ORF">HMPREF1991_01528</name>
</gene>
<name>A0A069QR80_HOYLO</name>
<evidence type="ECO:0000313" key="1">
    <source>
        <dbReference type="EMBL" id="KDR52346.1"/>
    </source>
</evidence>
<dbReference type="PATRIC" id="fig|1122985.7.peg.1592"/>
<dbReference type="HOGENOM" id="CLU_2410762_0_0_10"/>
<dbReference type="AlphaFoldDB" id="A0A069QR80"/>
<protein>
    <submittedName>
        <fullName evidence="1">Uncharacterized protein</fullName>
    </submittedName>
</protein>
<accession>A0A069QR80</accession>
<organism evidence="1 2">
    <name type="scientific">Hoylesella loescheii DSM 19665 = JCM 12249 = ATCC 15930</name>
    <dbReference type="NCBI Taxonomy" id="1122985"/>
    <lineage>
        <taxon>Bacteria</taxon>
        <taxon>Pseudomonadati</taxon>
        <taxon>Bacteroidota</taxon>
        <taxon>Bacteroidia</taxon>
        <taxon>Bacteroidales</taxon>
        <taxon>Prevotellaceae</taxon>
        <taxon>Hoylesella</taxon>
    </lineage>
</organism>
<comment type="caution">
    <text evidence="1">The sequence shown here is derived from an EMBL/GenBank/DDBJ whole genome shotgun (WGS) entry which is preliminary data.</text>
</comment>
<sequence length="92" mass="11096">MYAYINENTAELRTWLRSIDMLPIDYPECDERRGLIAPYYIRPGISGEGKEWVMFYRDGEVFETDDDADEYYFCETEDEFKERVLDLIKSRQ</sequence>
<dbReference type="RefSeq" id="WP_018967376.1">
    <property type="nucleotide sequence ID" value="NZ_KB899214.1"/>
</dbReference>
<evidence type="ECO:0000313" key="2">
    <source>
        <dbReference type="Proteomes" id="UP000027442"/>
    </source>
</evidence>
<dbReference type="EMBL" id="JNGW01000066">
    <property type="protein sequence ID" value="KDR52346.1"/>
    <property type="molecule type" value="Genomic_DNA"/>
</dbReference>